<dbReference type="InterPro" id="IPR002048">
    <property type="entry name" value="EF_hand_dom"/>
</dbReference>
<dbReference type="InterPro" id="IPR008977">
    <property type="entry name" value="PHM/PNGase_F_dom_sf"/>
</dbReference>
<dbReference type="InterPro" id="IPR011992">
    <property type="entry name" value="EF-hand-dom_pair"/>
</dbReference>
<dbReference type="PROSITE" id="PS51352">
    <property type="entry name" value="THIOREDOXIN_2"/>
    <property type="match status" value="1"/>
</dbReference>
<dbReference type="Gene3D" id="3.40.30.10">
    <property type="entry name" value="Glutaredoxin"/>
    <property type="match status" value="1"/>
</dbReference>
<dbReference type="PANTHER" id="PTHR43640">
    <property type="entry name" value="OS07G0260300 PROTEIN"/>
    <property type="match status" value="1"/>
</dbReference>
<feature type="chain" id="PRO_5045251096" evidence="3">
    <location>
        <begin position="27"/>
        <end position="701"/>
    </location>
</feature>
<keyword evidence="3" id="KW-0732">Signal</keyword>
<dbReference type="RefSeq" id="WP_277858865.1">
    <property type="nucleotide sequence ID" value="NZ_JARRAG010000001.1"/>
</dbReference>
<dbReference type="InterPro" id="IPR047262">
    <property type="entry name" value="PRX-like1"/>
</dbReference>
<organism evidence="6 7">
    <name type="scientific">Paludisphaera mucosa</name>
    <dbReference type="NCBI Taxonomy" id="3030827"/>
    <lineage>
        <taxon>Bacteria</taxon>
        <taxon>Pseudomonadati</taxon>
        <taxon>Planctomycetota</taxon>
        <taxon>Planctomycetia</taxon>
        <taxon>Isosphaerales</taxon>
        <taxon>Isosphaeraceae</taxon>
        <taxon>Paludisphaera</taxon>
    </lineage>
</organism>
<reference evidence="6 7" key="1">
    <citation type="submission" date="2023-03" db="EMBL/GenBank/DDBJ databases">
        <title>Paludisphaera mucosa sp. nov. a novel planctomycete from northern fen.</title>
        <authorList>
            <person name="Ivanova A."/>
        </authorList>
    </citation>
    <scope>NUCLEOTIDE SEQUENCE [LARGE SCALE GENOMIC DNA]</scope>
    <source>
        <strain evidence="6 7">Pla2</strain>
    </source>
</reference>
<dbReference type="InterPro" id="IPR018247">
    <property type="entry name" value="EF_Hand_1_Ca_BS"/>
</dbReference>
<keyword evidence="1" id="KW-1015">Disulfide bond</keyword>
<dbReference type="Gene3D" id="2.60.120.230">
    <property type="match status" value="1"/>
</dbReference>
<dbReference type="Pfam" id="PF08534">
    <property type="entry name" value="Redoxin"/>
    <property type="match status" value="1"/>
</dbReference>
<comment type="caution">
    <text evidence="6">The sequence shown here is derived from an EMBL/GenBank/DDBJ whole genome shotgun (WGS) entry which is preliminary data.</text>
</comment>
<dbReference type="PROSITE" id="PS00018">
    <property type="entry name" value="EF_HAND_1"/>
    <property type="match status" value="1"/>
</dbReference>
<feature type="domain" description="Thioredoxin" evidence="5">
    <location>
        <begin position="518"/>
        <end position="680"/>
    </location>
</feature>
<name>A0ABT6F4S1_9BACT</name>
<dbReference type="SUPFAM" id="SSF47473">
    <property type="entry name" value="EF-hand"/>
    <property type="match status" value="1"/>
</dbReference>
<evidence type="ECO:0000256" key="1">
    <source>
        <dbReference type="ARBA" id="ARBA00023157"/>
    </source>
</evidence>
<gene>
    <name evidence="6" type="ORF">PZE19_01765</name>
</gene>
<evidence type="ECO:0000256" key="3">
    <source>
        <dbReference type="SAM" id="SignalP"/>
    </source>
</evidence>
<dbReference type="SUPFAM" id="SSF52833">
    <property type="entry name" value="Thioredoxin-like"/>
    <property type="match status" value="1"/>
</dbReference>
<dbReference type="SUPFAM" id="SSF49742">
    <property type="entry name" value="PHM/PNGase F"/>
    <property type="match status" value="2"/>
</dbReference>
<proteinExistence type="predicted"/>
<dbReference type="InterPro" id="IPR036249">
    <property type="entry name" value="Thioredoxin-like_sf"/>
</dbReference>
<feature type="region of interest" description="Disordered" evidence="2">
    <location>
        <begin position="514"/>
        <end position="544"/>
    </location>
</feature>
<keyword evidence="7" id="KW-1185">Reference proteome</keyword>
<dbReference type="InterPro" id="IPR013740">
    <property type="entry name" value="Redoxin"/>
</dbReference>
<evidence type="ECO:0000259" key="5">
    <source>
        <dbReference type="PROSITE" id="PS51352"/>
    </source>
</evidence>
<protein>
    <submittedName>
        <fullName evidence="6">Redoxin domain-containing protein</fullName>
    </submittedName>
</protein>
<dbReference type="InterPro" id="IPR013766">
    <property type="entry name" value="Thioredoxin_domain"/>
</dbReference>
<dbReference type="InterPro" id="IPR036909">
    <property type="entry name" value="Cyt_c-like_dom_sf"/>
</dbReference>
<dbReference type="PROSITE" id="PS50222">
    <property type="entry name" value="EF_HAND_2"/>
    <property type="match status" value="1"/>
</dbReference>
<dbReference type="InterPro" id="IPR036939">
    <property type="entry name" value="Cu2_ascorb_mOase_N_sf"/>
</dbReference>
<evidence type="ECO:0000259" key="4">
    <source>
        <dbReference type="PROSITE" id="PS50222"/>
    </source>
</evidence>
<evidence type="ECO:0000313" key="7">
    <source>
        <dbReference type="Proteomes" id="UP001216907"/>
    </source>
</evidence>
<feature type="compositionally biased region" description="Low complexity" evidence="2">
    <location>
        <begin position="517"/>
        <end position="535"/>
    </location>
</feature>
<dbReference type="PANTHER" id="PTHR43640:SF1">
    <property type="entry name" value="THIOREDOXIN-DEPENDENT PEROXIREDOXIN"/>
    <property type="match status" value="1"/>
</dbReference>
<dbReference type="Gene3D" id="2.60.120.310">
    <property type="entry name" value="Copper type II, ascorbate-dependent monooxygenase, N-terminal domain"/>
    <property type="match status" value="1"/>
</dbReference>
<feature type="domain" description="EF-hand" evidence="4">
    <location>
        <begin position="453"/>
        <end position="488"/>
    </location>
</feature>
<evidence type="ECO:0000313" key="6">
    <source>
        <dbReference type="EMBL" id="MDG3002501.1"/>
    </source>
</evidence>
<dbReference type="InterPro" id="IPR014784">
    <property type="entry name" value="Cu2_ascorb_mOase-like_C"/>
</dbReference>
<dbReference type="Gene3D" id="1.10.238.10">
    <property type="entry name" value="EF-hand"/>
    <property type="match status" value="1"/>
</dbReference>
<sequence>MANLHPSRSIRLVAAIATLLASAAVAAGDDPRPAPPTFAEDVAAIVFDNCTSCHRPGEGTPFSLMSYRDVKKRGALIRDVAKSGYMPPWPPAKGWGHFQDERRLTEEQVALIDRWVESGMAEGPAEKTPPTPRFREGGWALGEPDLVVTLPEAFDVPADGPDVYRMFVLPLEQSEDRWVTAVEIRPTARAVVHHALYFLDSTGSARKLDEADPGLGFGRMGFPRTGSLGGWAVGATPRHLPQGLAFPLAKGSDLVVQMHFHPSGKPEREQTSLGLYFAKEPPKKKLMGVQAPMAFGIATELGGRGIEPGDKAFTIRGEWQAPFDVDVVAVGGHAHYLCKTMKAVAELPDGGERKLFAIEDWDFNWQGRYNYAEPVRLPKGTVVRTTLVYDNSKDNPRNPSNPPVHVRWGEASTDEMGAVTLVFVAVDEADAAGYRAPTLFGGGRPGGNPLRDMDPERMATIFHVLDADRDGKLQRDEVPERLRPFMGLLDADRDGALKLDEFLKARGGGGIREGLRRLLPPGDAPSGSAPAATDPTIKDLSGRGWRPLRPAEGTKANVLFFVAPDCPVANQYAPEIGRIARDYAGRPVSFLLVHVDPDVSSARAAGHAREHAIDLPILLDGDHVLVGRTGATTTPEAAVIAADGAIAYRGRIDDRFGKLGRQRPEPGRRDLRGAIDAVLEGRPVAEPRVEAIGCPIVDLKR</sequence>
<feature type="signal peptide" evidence="3">
    <location>
        <begin position="1"/>
        <end position="26"/>
    </location>
</feature>
<evidence type="ECO:0000256" key="2">
    <source>
        <dbReference type="SAM" id="MobiDB-lite"/>
    </source>
</evidence>
<dbReference type="SUPFAM" id="SSF46626">
    <property type="entry name" value="Cytochrome c"/>
    <property type="match status" value="1"/>
</dbReference>
<dbReference type="EMBL" id="JARRAG010000001">
    <property type="protein sequence ID" value="MDG3002501.1"/>
    <property type="molecule type" value="Genomic_DNA"/>
</dbReference>
<accession>A0ABT6F4S1</accession>
<dbReference type="Proteomes" id="UP001216907">
    <property type="component" value="Unassembled WGS sequence"/>
</dbReference>